<gene>
    <name evidence="3" type="ORF">MIMGU_mgv1a014051mg</name>
</gene>
<feature type="coiled-coil region" evidence="1">
    <location>
        <begin position="101"/>
        <end position="136"/>
    </location>
</feature>
<sequence length="202" mass="24121">MSLSRHLLRQRPPSKSGVLRRFSTAHTTTAVESPTSSRNQHEFLPRCGYINSWQPSRDPKQAAAHLAFLRRDYDRKVKQMRKEYIEEVELQRIDKSRKDEARKEALRVANMERKAAKEEKKKAEAIERRAAEEEFRQMLSKERAEKLEYWRIREKKIEEKKKEKNELVRRQSSLWVEESELVNKALCSIVQTTKLEHFDLKN</sequence>
<dbReference type="EMBL" id="KI630827">
    <property type="protein sequence ID" value="EYU32689.1"/>
    <property type="molecule type" value="Genomic_DNA"/>
</dbReference>
<dbReference type="KEGG" id="egt:105963127"/>
<dbReference type="STRING" id="4155.A0A022QYN1"/>
<keyword evidence="4" id="KW-1185">Reference proteome</keyword>
<dbReference type="OrthoDB" id="1938107at2759"/>
<accession>A0A022QYN1</accession>
<dbReference type="OMA" id="NWRMKEK"/>
<feature type="region of interest" description="Disordered" evidence="2">
    <location>
        <begin position="1"/>
        <end position="40"/>
    </location>
</feature>
<feature type="compositionally biased region" description="Polar residues" evidence="2">
    <location>
        <begin position="24"/>
        <end position="38"/>
    </location>
</feature>
<dbReference type="AlphaFoldDB" id="A0A022QYN1"/>
<protein>
    <submittedName>
        <fullName evidence="3">Uncharacterized protein</fullName>
    </submittedName>
</protein>
<dbReference type="PANTHER" id="PTHR36402:SF1">
    <property type="entry name" value="EXPRESSED PROTEIN"/>
    <property type="match status" value="1"/>
</dbReference>
<dbReference type="eggNOG" id="ENOG502RZ8J">
    <property type="taxonomic scope" value="Eukaryota"/>
</dbReference>
<evidence type="ECO:0000313" key="4">
    <source>
        <dbReference type="Proteomes" id="UP000030748"/>
    </source>
</evidence>
<organism evidence="3 4">
    <name type="scientific">Erythranthe guttata</name>
    <name type="common">Yellow monkey flower</name>
    <name type="synonym">Mimulus guttatus</name>
    <dbReference type="NCBI Taxonomy" id="4155"/>
    <lineage>
        <taxon>Eukaryota</taxon>
        <taxon>Viridiplantae</taxon>
        <taxon>Streptophyta</taxon>
        <taxon>Embryophyta</taxon>
        <taxon>Tracheophyta</taxon>
        <taxon>Spermatophyta</taxon>
        <taxon>Magnoliopsida</taxon>
        <taxon>eudicotyledons</taxon>
        <taxon>Gunneridae</taxon>
        <taxon>Pentapetalae</taxon>
        <taxon>asterids</taxon>
        <taxon>lamiids</taxon>
        <taxon>Lamiales</taxon>
        <taxon>Phrymaceae</taxon>
        <taxon>Erythranthe</taxon>
    </lineage>
</organism>
<evidence type="ECO:0000256" key="2">
    <source>
        <dbReference type="SAM" id="MobiDB-lite"/>
    </source>
</evidence>
<dbReference type="PANTHER" id="PTHR36402">
    <property type="entry name" value="EXPRESSED PROTEIN"/>
    <property type="match status" value="1"/>
</dbReference>
<dbReference type="PhylomeDB" id="A0A022QYN1"/>
<reference evidence="3 4" key="1">
    <citation type="journal article" date="2013" name="Proc. Natl. Acad. Sci. U.S.A.">
        <title>Fine-scale variation in meiotic recombination in Mimulus inferred from population shotgun sequencing.</title>
        <authorList>
            <person name="Hellsten U."/>
            <person name="Wright K.M."/>
            <person name="Jenkins J."/>
            <person name="Shu S."/>
            <person name="Yuan Y."/>
            <person name="Wessler S.R."/>
            <person name="Schmutz J."/>
            <person name="Willis J.H."/>
            <person name="Rokhsar D.S."/>
        </authorList>
    </citation>
    <scope>NUCLEOTIDE SEQUENCE [LARGE SCALE GENOMIC DNA]</scope>
    <source>
        <strain evidence="4">cv. DUN x IM62</strain>
    </source>
</reference>
<evidence type="ECO:0000313" key="3">
    <source>
        <dbReference type="EMBL" id="EYU32689.1"/>
    </source>
</evidence>
<evidence type="ECO:0000256" key="1">
    <source>
        <dbReference type="SAM" id="Coils"/>
    </source>
</evidence>
<dbReference type="Proteomes" id="UP000030748">
    <property type="component" value="Unassembled WGS sequence"/>
</dbReference>
<keyword evidence="1" id="KW-0175">Coiled coil</keyword>
<name>A0A022QYN1_ERYGU</name>
<proteinExistence type="predicted"/>